<evidence type="ECO:0000313" key="2">
    <source>
        <dbReference type="Proteomes" id="UP001634394"/>
    </source>
</evidence>
<proteinExistence type="predicted"/>
<accession>A0ABD3WCD1</accession>
<comment type="caution">
    <text evidence="1">The sequence shown here is derived from an EMBL/GenBank/DDBJ whole genome shotgun (WGS) entry which is preliminary data.</text>
</comment>
<gene>
    <name evidence="1" type="ORF">ACJMK2_039545</name>
</gene>
<dbReference type="EMBL" id="JBJQND010000007">
    <property type="protein sequence ID" value="KAL3871554.1"/>
    <property type="molecule type" value="Genomic_DNA"/>
</dbReference>
<dbReference type="AlphaFoldDB" id="A0ABD3WCD1"/>
<keyword evidence="2" id="KW-1185">Reference proteome</keyword>
<dbReference type="Proteomes" id="UP001634394">
    <property type="component" value="Unassembled WGS sequence"/>
</dbReference>
<feature type="non-terminal residue" evidence="1">
    <location>
        <position position="53"/>
    </location>
</feature>
<sequence>MEILESININGNARIYKGVMEMLESIKWHANGRIHKDVMERWNWRHESARIHK</sequence>
<name>A0ABD3WCD1_SINWO</name>
<reference evidence="1 2" key="1">
    <citation type="submission" date="2024-11" db="EMBL/GenBank/DDBJ databases">
        <title>Chromosome-level genome assembly of the freshwater bivalve Anodonta woodiana.</title>
        <authorList>
            <person name="Chen X."/>
        </authorList>
    </citation>
    <scope>NUCLEOTIDE SEQUENCE [LARGE SCALE GENOMIC DNA]</scope>
    <source>
        <strain evidence="1">MN2024</strain>
        <tissue evidence="1">Gills</tissue>
    </source>
</reference>
<evidence type="ECO:0000313" key="1">
    <source>
        <dbReference type="EMBL" id="KAL3871554.1"/>
    </source>
</evidence>
<organism evidence="1 2">
    <name type="scientific">Sinanodonta woodiana</name>
    <name type="common">Chinese pond mussel</name>
    <name type="synonym">Anodonta woodiana</name>
    <dbReference type="NCBI Taxonomy" id="1069815"/>
    <lineage>
        <taxon>Eukaryota</taxon>
        <taxon>Metazoa</taxon>
        <taxon>Spiralia</taxon>
        <taxon>Lophotrochozoa</taxon>
        <taxon>Mollusca</taxon>
        <taxon>Bivalvia</taxon>
        <taxon>Autobranchia</taxon>
        <taxon>Heteroconchia</taxon>
        <taxon>Palaeoheterodonta</taxon>
        <taxon>Unionida</taxon>
        <taxon>Unionoidea</taxon>
        <taxon>Unionidae</taxon>
        <taxon>Unioninae</taxon>
        <taxon>Sinanodonta</taxon>
    </lineage>
</organism>
<protein>
    <submittedName>
        <fullName evidence="1">Uncharacterized protein</fullName>
    </submittedName>
</protein>